<keyword evidence="1" id="KW-0812">Transmembrane</keyword>
<dbReference type="Pfam" id="PF04531">
    <property type="entry name" value="Phage_holin_1"/>
    <property type="match status" value="1"/>
</dbReference>
<feature type="transmembrane region" description="Helical" evidence="1">
    <location>
        <begin position="6"/>
        <end position="25"/>
    </location>
</feature>
<organism evidence="2 3">
    <name type="scientific">Vagococcus elongatus</name>
    <dbReference type="NCBI Taxonomy" id="180344"/>
    <lineage>
        <taxon>Bacteria</taxon>
        <taxon>Bacillati</taxon>
        <taxon>Bacillota</taxon>
        <taxon>Bacilli</taxon>
        <taxon>Lactobacillales</taxon>
        <taxon>Enterococcaceae</taxon>
        <taxon>Vagococcus</taxon>
    </lineage>
</organism>
<keyword evidence="3" id="KW-1185">Reference proteome</keyword>
<evidence type="ECO:0000313" key="3">
    <source>
        <dbReference type="Proteomes" id="UP000287605"/>
    </source>
</evidence>
<evidence type="ECO:0000256" key="1">
    <source>
        <dbReference type="SAM" id="Phobius"/>
    </source>
</evidence>
<sequence>MSRPLTYFFDVISLILIVLGIVIDPTTRGVSDSKRAQKYVTFGQQYDYNDLEKEGTWKIG</sequence>
<reference evidence="2 3" key="1">
    <citation type="submission" date="2017-05" db="EMBL/GenBank/DDBJ databases">
        <title>Vagococcus spp. assemblies.</title>
        <authorList>
            <person name="Gulvik C.A."/>
        </authorList>
    </citation>
    <scope>NUCLEOTIDE SEQUENCE [LARGE SCALE GENOMIC DNA]</scope>
    <source>
        <strain evidence="2 3">CCUG 51432</strain>
    </source>
</reference>
<keyword evidence="1" id="KW-1133">Transmembrane helix</keyword>
<protein>
    <submittedName>
        <fullName evidence="2">Uncharacterized protein</fullName>
    </submittedName>
</protein>
<dbReference type="AlphaFoldDB" id="A0A430B4H3"/>
<proteinExistence type="predicted"/>
<gene>
    <name evidence="2" type="ORF">CBF29_02650</name>
</gene>
<accession>A0A430B4H3</accession>
<keyword evidence="1" id="KW-0472">Membrane</keyword>
<dbReference type="InterPro" id="IPR006485">
    <property type="entry name" value="Phage-like_holin"/>
</dbReference>
<evidence type="ECO:0000313" key="2">
    <source>
        <dbReference type="EMBL" id="RSU15250.1"/>
    </source>
</evidence>
<dbReference type="Proteomes" id="UP000287605">
    <property type="component" value="Unassembled WGS sequence"/>
</dbReference>
<comment type="caution">
    <text evidence="2">The sequence shown here is derived from an EMBL/GenBank/DDBJ whole genome shotgun (WGS) entry which is preliminary data.</text>
</comment>
<dbReference type="EMBL" id="NGKA01000002">
    <property type="protein sequence ID" value="RSU15250.1"/>
    <property type="molecule type" value="Genomic_DNA"/>
</dbReference>
<name>A0A430B4H3_9ENTE</name>